<dbReference type="Proteomes" id="UP001293254">
    <property type="component" value="Unassembled WGS sequence"/>
</dbReference>
<name>A0AAE1XP91_9LAMI</name>
<dbReference type="AlphaFoldDB" id="A0AAE1XP91"/>
<feature type="compositionally biased region" description="Low complexity" evidence="1">
    <location>
        <begin position="76"/>
        <end position="85"/>
    </location>
</feature>
<sequence length="191" mass="20697">MNAHVAQLARDLRRRNSPAAPVGDQPSRSSGRQVSAPVEVSRGEAQITANPTAVAPSSSIPVTGAAPTSSKDVGEVVEVAHAVGEPSKSKKHKRKSKHCSHSKSKNFSKSGKRSSRRSERRAAKKAAKEEENTKHLKDLVAWWKQAHEELKTSSNKVAEMEGEKLNPDCSARSSVLRTYVGQDSFALYKAC</sequence>
<accession>A0AAE1XP91</accession>
<reference evidence="2" key="1">
    <citation type="submission" date="2020-06" db="EMBL/GenBank/DDBJ databases">
        <authorList>
            <person name="Li T."/>
            <person name="Hu X."/>
            <person name="Zhang T."/>
            <person name="Song X."/>
            <person name="Zhang H."/>
            <person name="Dai N."/>
            <person name="Sheng W."/>
            <person name="Hou X."/>
            <person name="Wei L."/>
        </authorList>
    </citation>
    <scope>NUCLEOTIDE SEQUENCE</scope>
    <source>
        <strain evidence="2">3651</strain>
        <tissue evidence="2">Leaf</tissue>
    </source>
</reference>
<dbReference type="EMBL" id="JACGWO010000011">
    <property type="protein sequence ID" value="KAK4415540.1"/>
    <property type="molecule type" value="Genomic_DNA"/>
</dbReference>
<keyword evidence="3" id="KW-1185">Reference proteome</keyword>
<evidence type="ECO:0000313" key="3">
    <source>
        <dbReference type="Proteomes" id="UP001293254"/>
    </source>
</evidence>
<reference evidence="2" key="2">
    <citation type="journal article" date="2024" name="Plant">
        <title>Genomic evolution and insights into agronomic trait innovations of Sesamum species.</title>
        <authorList>
            <person name="Miao H."/>
            <person name="Wang L."/>
            <person name="Qu L."/>
            <person name="Liu H."/>
            <person name="Sun Y."/>
            <person name="Le M."/>
            <person name="Wang Q."/>
            <person name="Wei S."/>
            <person name="Zheng Y."/>
            <person name="Lin W."/>
            <person name="Duan Y."/>
            <person name="Cao H."/>
            <person name="Xiong S."/>
            <person name="Wang X."/>
            <person name="Wei L."/>
            <person name="Li C."/>
            <person name="Ma Q."/>
            <person name="Ju M."/>
            <person name="Zhao R."/>
            <person name="Li G."/>
            <person name="Mu C."/>
            <person name="Tian Q."/>
            <person name="Mei H."/>
            <person name="Zhang T."/>
            <person name="Gao T."/>
            <person name="Zhang H."/>
        </authorList>
    </citation>
    <scope>NUCLEOTIDE SEQUENCE</scope>
    <source>
        <strain evidence="2">3651</strain>
    </source>
</reference>
<feature type="region of interest" description="Disordered" evidence="1">
    <location>
        <begin position="1"/>
        <end position="134"/>
    </location>
</feature>
<feature type="compositionally biased region" description="Polar residues" evidence="1">
    <location>
        <begin position="47"/>
        <end position="71"/>
    </location>
</feature>
<comment type="caution">
    <text evidence="2">The sequence shown here is derived from an EMBL/GenBank/DDBJ whole genome shotgun (WGS) entry which is preliminary data.</text>
</comment>
<evidence type="ECO:0000256" key="1">
    <source>
        <dbReference type="SAM" id="MobiDB-lite"/>
    </source>
</evidence>
<feature type="compositionally biased region" description="Basic residues" evidence="1">
    <location>
        <begin position="89"/>
        <end position="115"/>
    </location>
</feature>
<evidence type="ECO:0000313" key="2">
    <source>
        <dbReference type="EMBL" id="KAK4415540.1"/>
    </source>
</evidence>
<gene>
    <name evidence="2" type="ORF">Salat_2661400</name>
</gene>
<organism evidence="2 3">
    <name type="scientific">Sesamum alatum</name>
    <dbReference type="NCBI Taxonomy" id="300844"/>
    <lineage>
        <taxon>Eukaryota</taxon>
        <taxon>Viridiplantae</taxon>
        <taxon>Streptophyta</taxon>
        <taxon>Embryophyta</taxon>
        <taxon>Tracheophyta</taxon>
        <taxon>Spermatophyta</taxon>
        <taxon>Magnoliopsida</taxon>
        <taxon>eudicotyledons</taxon>
        <taxon>Gunneridae</taxon>
        <taxon>Pentapetalae</taxon>
        <taxon>asterids</taxon>
        <taxon>lamiids</taxon>
        <taxon>Lamiales</taxon>
        <taxon>Pedaliaceae</taxon>
        <taxon>Sesamum</taxon>
    </lineage>
</organism>
<proteinExistence type="predicted"/>
<feature type="compositionally biased region" description="Basic and acidic residues" evidence="1">
    <location>
        <begin position="116"/>
        <end position="134"/>
    </location>
</feature>
<protein>
    <submittedName>
        <fullName evidence="2">Uncharacterized protein</fullName>
    </submittedName>
</protein>